<proteinExistence type="predicted"/>
<sequence length="48" mass="5489">MKQIGQLDVTDNKRLVLSIGEFRGVERVDLRQYVKVKDGDEFIPTPKG</sequence>
<dbReference type="Gene3D" id="2.30.31.10">
    <property type="entry name" value="Transcriptional Coactivator Pc4, Chain A"/>
    <property type="match status" value="1"/>
</dbReference>
<feature type="domain" description="Transcriptional coactivator p15 (PC4) C-terminal" evidence="1">
    <location>
        <begin position="13"/>
        <end position="48"/>
    </location>
</feature>
<accession>X1TUX8</accession>
<name>X1TUX8_9ZZZZ</name>
<dbReference type="AlphaFoldDB" id="X1TUX8"/>
<gene>
    <name evidence="2" type="ORF">S12H4_43580</name>
</gene>
<dbReference type="Pfam" id="PF02229">
    <property type="entry name" value="PC4"/>
    <property type="match status" value="1"/>
</dbReference>
<evidence type="ECO:0000259" key="1">
    <source>
        <dbReference type="Pfam" id="PF02229"/>
    </source>
</evidence>
<dbReference type="InterPro" id="IPR003173">
    <property type="entry name" value="PC4_C"/>
</dbReference>
<dbReference type="GO" id="GO:0003677">
    <property type="term" value="F:DNA binding"/>
    <property type="evidence" value="ECO:0007669"/>
    <property type="project" value="InterPro"/>
</dbReference>
<comment type="caution">
    <text evidence="2">The sequence shown here is derived from an EMBL/GenBank/DDBJ whole genome shotgun (WGS) entry which is preliminary data.</text>
</comment>
<dbReference type="EMBL" id="BARW01026763">
    <property type="protein sequence ID" value="GAJ09029.1"/>
    <property type="molecule type" value="Genomic_DNA"/>
</dbReference>
<reference evidence="2" key="1">
    <citation type="journal article" date="2014" name="Front. Microbiol.">
        <title>High frequency of phylogenetically diverse reductive dehalogenase-homologous genes in deep subseafloor sedimentary metagenomes.</title>
        <authorList>
            <person name="Kawai M."/>
            <person name="Futagami T."/>
            <person name="Toyoda A."/>
            <person name="Takaki Y."/>
            <person name="Nishi S."/>
            <person name="Hori S."/>
            <person name="Arai W."/>
            <person name="Tsubouchi T."/>
            <person name="Morono Y."/>
            <person name="Uchiyama I."/>
            <person name="Ito T."/>
            <person name="Fujiyama A."/>
            <person name="Inagaki F."/>
            <person name="Takami H."/>
        </authorList>
    </citation>
    <scope>NUCLEOTIDE SEQUENCE</scope>
    <source>
        <strain evidence="2">Expedition CK06-06</strain>
    </source>
</reference>
<dbReference type="InterPro" id="IPR009044">
    <property type="entry name" value="ssDNA-bd_transcriptional_reg"/>
</dbReference>
<evidence type="ECO:0000313" key="2">
    <source>
        <dbReference type="EMBL" id="GAJ09029.1"/>
    </source>
</evidence>
<protein>
    <recommendedName>
        <fullName evidence="1">Transcriptional coactivator p15 (PC4) C-terminal domain-containing protein</fullName>
    </recommendedName>
</protein>
<dbReference type="GO" id="GO:0006355">
    <property type="term" value="P:regulation of DNA-templated transcription"/>
    <property type="evidence" value="ECO:0007669"/>
    <property type="project" value="InterPro"/>
</dbReference>
<feature type="non-terminal residue" evidence="2">
    <location>
        <position position="48"/>
    </location>
</feature>
<organism evidence="2">
    <name type="scientific">marine sediment metagenome</name>
    <dbReference type="NCBI Taxonomy" id="412755"/>
    <lineage>
        <taxon>unclassified sequences</taxon>
        <taxon>metagenomes</taxon>
        <taxon>ecological metagenomes</taxon>
    </lineage>
</organism>
<dbReference type="SUPFAM" id="SSF54447">
    <property type="entry name" value="ssDNA-binding transcriptional regulator domain"/>
    <property type="match status" value="1"/>
</dbReference>